<sequence length="598" mass="62711">MTGTPHIHYGDAADAPTAPEPPAPRTDDQVIAEQAWLAVSADLTDAVCDIANRDDLIVKAVPVTAVGAPAMFAPAKATVEVDRHCFDCLDPESIRAHLPSDRYRYPNAWGALVHEAAHAEHSTWTPADVPATPSNAVDAAMLLEESRIEAAHLTDRPQDRLWLRAGTMNIVWPELSAREVTGRAIAGRAAALVLARVDAGVLTREETEPLRAAAERALGHDVLTGLENIWRRAHMLDDHEREAMLDLGSLWCEATGHEPDAESPFHAEGTGAGSSGGPSNGGDTATDTSGELIGEAIAKAAAEVASRVGSDVAARTAREAREAQDAAIDHVRTIKGARAAKKIFFGQDRSAIPTRTPTPQERGAAATLAKQLRAAAWRNRSTTLVSSELPPGRLRMRGALVRDAQRAAGAIPTAKPFTAVVRRVVEHPPLRVGIAVDNSGSMSCAEKPLASAAWVIATAVTAADPASLAAAVTFGSGRVKALTTPNKAPAAVSVFRTGGGDERFCEAIDVLDAGLGLSHPGTARLIVVVSDGKFYDNERRDGAQRVAHLISSGCAVLWLTLTGSSTILRGAAEVTVADPTKSIAMIGHAAVKALAVAR</sequence>
<dbReference type="RefSeq" id="WP_212007180.1">
    <property type="nucleotide sequence ID" value="NZ_JAAFYZ010000003.1"/>
</dbReference>
<dbReference type="Proteomes" id="UP000730482">
    <property type="component" value="Unassembled WGS sequence"/>
</dbReference>
<feature type="compositionally biased region" description="Basic and acidic residues" evidence="1">
    <location>
        <begin position="256"/>
        <end position="265"/>
    </location>
</feature>
<comment type="caution">
    <text evidence="2">The sequence shown here is derived from an EMBL/GenBank/DDBJ whole genome shotgun (WGS) entry which is preliminary data.</text>
</comment>
<feature type="region of interest" description="Disordered" evidence="1">
    <location>
        <begin position="256"/>
        <end position="288"/>
    </location>
</feature>
<organism evidence="2 3">
    <name type="scientific">Catenulispora pinistramenti</name>
    <dbReference type="NCBI Taxonomy" id="2705254"/>
    <lineage>
        <taxon>Bacteria</taxon>
        <taxon>Bacillati</taxon>
        <taxon>Actinomycetota</taxon>
        <taxon>Actinomycetes</taxon>
        <taxon>Catenulisporales</taxon>
        <taxon>Catenulisporaceae</taxon>
        <taxon>Catenulispora</taxon>
    </lineage>
</organism>
<dbReference type="SUPFAM" id="SSF53300">
    <property type="entry name" value="vWA-like"/>
    <property type="match status" value="1"/>
</dbReference>
<name>A0ABS5KJL0_9ACTN</name>
<dbReference type="Gene3D" id="3.40.50.410">
    <property type="entry name" value="von Willebrand factor, type A domain"/>
    <property type="match status" value="1"/>
</dbReference>
<evidence type="ECO:0000313" key="2">
    <source>
        <dbReference type="EMBL" id="MBS2545516.1"/>
    </source>
</evidence>
<keyword evidence="3" id="KW-1185">Reference proteome</keyword>
<accession>A0ABS5KJL0</accession>
<dbReference type="EMBL" id="JAAFYZ010000003">
    <property type="protein sequence ID" value="MBS2545516.1"/>
    <property type="molecule type" value="Genomic_DNA"/>
</dbReference>
<proteinExistence type="predicted"/>
<dbReference type="InterPro" id="IPR036465">
    <property type="entry name" value="vWFA_dom_sf"/>
</dbReference>
<evidence type="ECO:0000313" key="3">
    <source>
        <dbReference type="Proteomes" id="UP000730482"/>
    </source>
</evidence>
<protein>
    <submittedName>
        <fullName evidence="2">VWA domain-containing protein</fullName>
    </submittedName>
</protein>
<gene>
    <name evidence="2" type="ORF">KGQ19_01400</name>
</gene>
<feature type="compositionally biased region" description="Gly residues" evidence="1">
    <location>
        <begin position="270"/>
        <end position="280"/>
    </location>
</feature>
<reference evidence="2 3" key="1">
    <citation type="submission" date="2020-02" db="EMBL/GenBank/DDBJ databases">
        <title>Acidophilic actinobacteria isolated from forest soil.</title>
        <authorList>
            <person name="Golinska P."/>
        </authorList>
    </citation>
    <scope>NUCLEOTIDE SEQUENCE [LARGE SCALE GENOMIC DNA]</scope>
    <source>
        <strain evidence="2 3">NL8</strain>
    </source>
</reference>
<evidence type="ECO:0000256" key="1">
    <source>
        <dbReference type="SAM" id="MobiDB-lite"/>
    </source>
</evidence>
<feature type="region of interest" description="Disordered" evidence="1">
    <location>
        <begin position="1"/>
        <end position="26"/>
    </location>
</feature>